<dbReference type="Pfam" id="PF13545">
    <property type="entry name" value="HTH_Crp_2"/>
    <property type="match status" value="1"/>
</dbReference>
<dbReference type="GO" id="GO:0003700">
    <property type="term" value="F:DNA-binding transcription factor activity"/>
    <property type="evidence" value="ECO:0007669"/>
    <property type="project" value="TreeGrafter"/>
</dbReference>
<evidence type="ECO:0000256" key="3">
    <source>
        <dbReference type="ARBA" id="ARBA00023163"/>
    </source>
</evidence>
<dbReference type="Gene3D" id="1.10.10.10">
    <property type="entry name" value="Winged helix-like DNA-binding domain superfamily/Winged helix DNA-binding domain"/>
    <property type="match status" value="1"/>
</dbReference>
<dbReference type="Pfam" id="PF00027">
    <property type="entry name" value="cNMP_binding"/>
    <property type="match status" value="1"/>
</dbReference>
<keyword evidence="7" id="KW-0418">Kinase</keyword>
<dbReference type="SUPFAM" id="SSF46785">
    <property type="entry name" value="Winged helix' DNA-binding domain"/>
    <property type="match status" value="1"/>
</dbReference>
<evidence type="ECO:0000256" key="4">
    <source>
        <dbReference type="SAM" id="MobiDB-lite"/>
    </source>
</evidence>
<keyword evidence="2" id="KW-0238">DNA-binding</keyword>
<dbReference type="SUPFAM" id="SSF51206">
    <property type="entry name" value="cAMP-binding domain-like"/>
    <property type="match status" value="1"/>
</dbReference>
<dbReference type="GO" id="GO:0005829">
    <property type="term" value="C:cytosol"/>
    <property type="evidence" value="ECO:0007669"/>
    <property type="project" value="TreeGrafter"/>
</dbReference>
<dbReference type="InterPro" id="IPR050397">
    <property type="entry name" value="Env_Response_Regulators"/>
</dbReference>
<reference evidence="8" key="1">
    <citation type="submission" date="2016-09" db="EMBL/GenBank/DDBJ databases">
        <authorList>
            <person name="Varghese N."/>
            <person name="Submissions S."/>
        </authorList>
    </citation>
    <scope>NUCLEOTIDE SEQUENCE [LARGE SCALE GENOMIC DNA]</scope>
    <source>
        <strain evidence="8">TNe-862</strain>
    </source>
</reference>
<dbReference type="Proteomes" id="UP000198908">
    <property type="component" value="Unassembled WGS sequence"/>
</dbReference>
<dbReference type="CDD" id="cd00038">
    <property type="entry name" value="CAP_ED"/>
    <property type="match status" value="1"/>
</dbReference>
<evidence type="ECO:0000313" key="8">
    <source>
        <dbReference type="Proteomes" id="UP000198908"/>
    </source>
</evidence>
<dbReference type="InterPro" id="IPR036390">
    <property type="entry name" value="WH_DNA-bd_sf"/>
</dbReference>
<gene>
    <name evidence="7" type="ORF">SAMN05421548_13155</name>
</gene>
<dbReference type="EMBL" id="FMYQ01000031">
    <property type="protein sequence ID" value="SDE05230.1"/>
    <property type="molecule type" value="Genomic_DNA"/>
</dbReference>
<evidence type="ECO:0000313" key="7">
    <source>
        <dbReference type="EMBL" id="SDE05230.1"/>
    </source>
</evidence>
<dbReference type="InterPro" id="IPR012318">
    <property type="entry name" value="HTH_CRP"/>
</dbReference>
<dbReference type="InterPro" id="IPR014710">
    <property type="entry name" value="RmlC-like_jellyroll"/>
</dbReference>
<dbReference type="STRING" id="416944.SAMN05421548_13155"/>
<feature type="region of interest" description="Disordered" evidence="4">
    <location>
        <begin position="1"/>
        <end position="58"/>
    </location>
</feature>
<proteinExistence type="predicted"/>
<dbReference type="PROSITE" id="PS50042">
    <property type="entry name" value="CNMP_BINDING_3"/>
    <property type="match status" value="1"/>
</dbReference>
<name>A0A1G6ZRS3_9BURK</name>
<evidence type="ECO:0000256" key="2">
    <source>
        <dbReference type="ARBA" id="ARBA00023125"/>
    </source>
</evidence>
<dbReference type="InterPro" id="IPR000595">
    <property type="entry name" value="cNMP-bd_dom"/>
</dbReference>
<evidence type="ECO:0000259" key="5">
    <source>
        <dbReference type="PROSITE" id="PS50042"/>
    </source>
</evidence>
<dbReference type="Gene3D" id="2.60.120.10">
    <property type="entry name" value="Jelly Rolls"/>
    <property type="match status" value="1"/>
</dbReference>
<dbReference type="InterPro" id="IPR018490">
    <property type="entry name" value="cNMP-bd_dom_sf"/>
</dbReference>
<dbReference type="RefSeq" id="WP_092003769.1">
    <property type="nucleotide sequence ID" value="NZ_FMYQ01000031.1"/>
</dbReference>
<dbReference type="PANTHER" id="PTHR24567:SF68">
    <property type="entry name" value="DNA-BINDING TRANSCRIPTIONAL DUAL REGULATOR CRP"/>
    <property type="match status" value="1"/>
</dbReference>
<keyword evidence="8" id="KW-1185">Reference proteome</keyword>
<organism evidence="7 8">
    <name type="scientific">Paraburkholderia lycopersici</name>
    <dbReference type="NCBI Taxonomy" id="416944"/>
    <lineage>
        <taxon>Bacteria</taxon>
        <taxon>Pseudomonadati</taxon>
        <taxon>Pseudomonadota</taxon>
        <taxon>Betaproteobacteria</taxon>
        <taxon>Burkholderiales</taxon>
        <taxon>Burkholderiaceae</taxon>
        <taxon>Paraburkholderia</taxon>
    </lineage>
</organism>
<accession>A0A1G6ZRS3</accession>
<feature type="domain" description="Cyclic nucleotide-binding" evidence="5">
    <location>
        <begin position="77"/>
        <end position="180"/>
    </location>
</feature>
<dbReference type="PANTHER" id="PTHR24567">
    <property type="entry name" value="CRP FAMILY TRANSCRIPTIONAL REGULATORY PROTEIN"/>
    <property type="match status" value="1"/>
</dbReference>
<dbReference type="AlphaFoldDB" id="A0A1G6ZRS3"/>
<feature type="domain" description="HTH crp-type" evidence="6">
    <location>
        <begin position="211"/>
        <end position="281"/>
    </location>
</feature>
<dbReference type="InterPro" id="IPR036388">
    <property type="entry name" value="WH-like_DNA-bd_sf"/>
</dbReference>
<sequence>MSQSIMPPEGTPPTRDPAADAGRAASQAASQAASRSASQSDFQAASHAASHGTWREGERIDGANAPRLAALFERCAWFRALAPEHRAWVLASSHAQGYAAGAIVAAREAPSDWWLGVSSGLVKLAIFNASGRGCTFSGVPHGGWFGEGSVIKREPRRYDVIALQPSLVMAVPADTFHRLMDCSLPFNRFVIHQLNNRMGEFIALIQNSRLLDVDARVAQSLAQMFNPDLYPETGRALEISQEEIGMLAGASRQRINQALQMLERHGLVALSYNRVDVLNLDGLRAFGRDQI</sequence>
<keyword evidence="3" id="KW-0804">Transcription</keyword>
<dbReference type="PROSITE" id="PS51063">
    <property type="entry name" value="HTH_CRP_2"/>
    <property type="match status" value="1"/>
</dbReference>
<feature type="compositionally biased region" description="Low complexity" evidence="4">
    <location>
        <begin position="19"/>
        <end position="51"/>
    </location>
</feature>
<evidence type="ECO:0000256" key="1">
    <source>
        <dbReference type="ARBA" id="ARBA00023015"/>
    </source>
</evidence>
<protein>
    <submittedName>
        <fullName evidence="7">cAMP-binding domain of CRP or a regulatory subunit of cAMP-dependent protein kinases</fullName>
    </submittedName>
</protein>
<keyword evidence="7" id="KW-0808">Transferase</keyword>
<evidence type="ECO:0000259" key="6">
    <source>
        <dbReference type="PROSITE" id="PS51063"/>
    </source>
</evidence>
<dbReference type="GO" id="GO:0003677">
    <property type="term" value="F:DNA binding"/>
    <property type="evidence" value="ECO:0007669"/>
    <property type="project" value="UniProtKB-KW"/>
</dbReference>
<dbReference type="GO" id="GO:0016301">
    <property type="term" value="F:kinase activity"/>
    <property type="evidence" value="ECO:0007669"/>
    <property type="project" value="UniProtKB-KW"/>
</dbReference>
<keyword evidence="1" id="KW-0805">Transcription regulation</keyword>
<dbReference type="OrthoDB" id="8558412at2"/>